<dbReference type="PANTHER" id="PTHR45991">
    <property type="entry name" value="PACHYTENE CHECKPOINT PROTEIN 2"/>
    <property type="match status" value="1"/>
</dbReference>
<dbReference type="GO" id="GO:0007131">
    <property type="term" value="P:reciprocal meiotic recombination"/>
    <property type="evidence" value="ECO:0007669"/>
    <property type="project" value="TreeGrafter"/>
</dbReference>
<dbReference type="Gene3D" id="3.40.50.300">
    <property type="entry name" value="P-loop containing nucleotide triphosphate hydrolases"/>
    <property type="match status" value="1"/>
</dbReference>
<dbReference type="EMBL" id="JAVRBK010000007">
    <property type="protein sequence ID" value="KAK5641034.1"/>
    <property type="molecule type" value="Genomic_DNA"/>
</dbReference>
<dbReference type="GO" id="GO:0005634">
    <property type="term" value="C:nucleus"/>
    <property type="evidence" value="ECO:0007669"/>
    <property type="project" value="TreeGrafter"/>
</dbReference>
<dbReference type="PROSITE" id="PS00674">
    <property type="entry name" value="AAA"/>
    <property type="match status" value="1"/>
</dbReference>
<sequence>MDFNLCVEVVLKHEFRDEEQITSACDNYLKADRFKPGTVISKFNIPFLKEIVEYIIIGDLNAYKNRFIDFFQVSIKWFVYTLDRNGEQIEADCDENGEQIQLAKVRLLPSADYFDLWENLIYDTNVKENLLKYASTSMLYSDRGVNCNVVSCNRVVLLHGPPGTGKTSLCKAVAQKLSIRLNRRFKRGFLLEINSHSLFSKWFSESGKLVTKMFARIMELLHDPDIIIFVLIDEIESLTHAREKSMSGVDPSDSIRVVNAVLTQIDQIRRHSNVLVLTTSNMTAAIDHAFVDRADIKLFIDLPGPEAIYKIYFSCIEELFKVKIISPRVLIPHDYDDENDEGGDILAYSNALLRISKISVGFSGRTLRKIPFLAHALFLEGDTVNLNTFFDAMVKAIKSLEEDNKHFKH</sequence>
<evidence type="ECO:0000256" key="3">
    <source>
        <dbReference type="ARBA" id="ARBA00022840"/>
    </source>
</evidence>
<dbReference type="InterPro" id="IPR027417">
    <property type="entry name" value="P-loop_NTPase"/>
</dbReference>
<evidence type="ECO:0000256" key="4">
    <source>
        <dbReference type="ARBA" id="ARBA00023254"/>
    </source>
</evidence>
<feature type="domain" description="AAA+ ATPase" evidence="6">
    <location>
        <begin position="152"/>
        <end position="304"/>
    </location>
</feature>
<evidence type="ECO:0000313" key="7">
    <source>
        <dbReference type="EMBL" id="KAK5641034.1"/>
    </source>
</evidence>
<name>A0AAN7V780_9COLE</name>
<keyword evidence="8" id="KW-1185">Reference proteome</keyword>
<gene>
    <name evidence="7" type="ORF">RI129_009581</name>
</gene>
<comment type="similarity">
    <text evidence="1">Belongs to the AAA ATPase family. PCH2 subfamily.</text>
</comment>
<dbReference type="GO" id="GO:0051598">
    <property type="term" value="P:meiotic recombination checkpoint signaling"/>
    <property type="evidence" value="ECO:0007669"/>
    <property type="project" value="TreeGrafter"/>
</dbReference>
<reference evidence="7 8" key="1">
    <citation type="journal article" date="2024" name="Insects">
        <title>An Improved Chromosome-Level Genome Assembly of the Firefly Pyrocoelia pectoralis.</title>
        <authorList>
            <person name="Fu X."/>
            <person name="Meyer-Rochow V.B."/>
            <person name="Ballantyne L."/>
            <person name="Zhu X."/>
        </authorList>
    </citation>
    <scope>NUCLEOTIDE SEQUENCE [LARGE SCALE GENOMIC DNA]</scope>
    <source>
        <strain evidence="7">XCY_ONT2</strain>
    </source>
</reference>
<dbReference type="SMART" id="SM00382">
    <property type="entry name" value="AAA"/>
    <property type="match status" value="1"/>
</dbReference>
<keyword evidence="2 5" id="KW-0547">Nucleotide-binding</keyword>
<dbReference type="Pfam" id="PF23242">
    <property type="entry name" value="AAA_lid_TRIP13_C"/>
    <property type="match status" value="1"/>
</dbReference>
<dbReference type="InterPro" id="IPR044539">
    <property type="entry name" value="Pch2-like"/>
</dbReference>
<dbReference type="AlphaFoldDB" id="A0AAN7V780"/>
<accession>A0AAN7V780</accession>
<evidence type="ECO:0000256" key="1">
    <source>
        <dbReference type="ARBA" id="ARBA00007271"/>
    </source>
</evidence>
<dbReference type="InterPro" id="IPR003593">
    <property type="entry name" value="AAA+_ATPase"/>
</dbReference>
<dbReference type="GO" id="GO:0005694">
    <property type="term" value="C:chromosome"/>
    <property type="evidence" value="ECO:0007669"/>
    <property type="project" value="TreeGrafter"/>
</dbReference>
<keyword evidence="3 5" id="KW-0067">ATP-binding</keyword>
<dbReference type="PANTHER" id="PTHR45991:SF1">
    <property type="entry name" value="PACHYTENE CHECKPOINT PROTEIN 2 HOMOLOG"/>
    <property type="match status" value="1"/>
</dbReference>
<dbReference type="InterPro" id="IPR003960">
    <property type="entry name" value="ATPase_AAA_CS"/>
</dbReference>
<dbReference type="InterPro" id="IPR003959">
    <property type="entry name" value="ATPase_AAA_core"/>
</dbReference>
<evidence type="ECO:0000256" key="2">
    <source>
        <dbReference type="ARBA" id="ARBA00022741"/>
    </source>
</evidence>
<evidence type="ECO:0000259" key="6">
    <source>
        <dbReference type="SMART" id="SM00382"/>
    </source>
</evidence>
<dbReference type="GO" id="GO:0005524">
    <property type="term" value="F:ATP binding"/>
    <property type="evidence" value="ECO:0007669"/>
    <property type="project" value="UniProtKB-KW"/>
</dbReference>
<dbReference type="Pfam" id="PF00004">
    <property type="entry name" value="AAA"/>
    <property type="match status" value="1"/>
</dbReference>
<dbReference type="FunFam" id="3.40.50.300:FF:001494">
    <property type="entry name" value="Pachytene checkpoint component Pch2"/>
    <property type="match status" value="1"/>
</dbReference>
<organism evidence="7 8">
    <name type="scientific">Pyrocoelia pectoralis</name>
    <dbReference type="NCBI Taxonomy" id="417401"/>
    <lineage>
        <taxon>Eukaryota</taxon>
        <taxon>Metazoa</taxon>
        <taxon>Ecdysozoa</taxon>
        <taxon>Arthropoda</taxon>
        <taxon>Hexapoda</taxon>
        <taxon>Insecta</taxon>
        <taxon>Pterygota</taxon>
        <taxon>Neoptera</taxon>
        <taxon>Endopterygota</taxon>
        <taxon>Coleoptera</taxon>
        <taxon>Polyphaga</taxon>
        <taxon>Elateriformia</taxon>
        <taxon>Elateroidea</taxon>
        <taxon>Lampyridae</taxon>
        <taxon>Lampyrinae</taxon>
        <taxon>Pyrocoelia</taxon>
    </lineage>
</organism>
<comment type="caution">
    <text evidence="7">The sequence shown here is derived from an EMBL/GenBank/DDBJ whole genome shotgun (WGS) entry which is preliminary data.</text>
</comment>
<dbReference type="Proteomes" id="UP001329430">
    <property type="component" value="Chromosome 7"/>
</dbReference>
<proteinExistence type="inferred from homology"/>
<dbReference type="SUPFAM" id="SSF52540">
    <property type="entry name" value="P-loop containing nucleoside triphosphate hydrolases"/>
    <property type="match status" value="1"/>
</dbReference>
<dbReference type="InterPro" id="IPR058249">
    <property type="entry name" value="Pch2_C"/>
</dbReference>
<keyword evidence="4" id="KW-0469">Meiosis</keyword>
<protein>
    <recommendedName>
        <fullName evidence="6">AAA+ ATPase domain-containing protein</fullName>
    </recommendedName>
</protein>
<dbReference type="GO" id="GO:0016887">
    <property type="term" value="F:ATP hydrolysis activity"/>
    <property type="evidence" value="ECO:0007669"/>
    <property type="project" value="InterPro"/>
</dbReference>
<evidence type="ECO:0000256" key="5">
    <source>
        <dbReference type="RuleBase" id="RU003651"/>
    </source>
</evidence>
<evidence type="ECO:0000313" key="8">
    <source>
        <dbReference type="Proteomes" id="UP001329430"/>
    </source>
</evidence>